<feature type="transmembrane region" description="Helical" evidence="9">
    <location>
        <begin position="433"/>
        <end position="451"/>
    </location>
</feature>
<evidence type="ECO:0000259" key="10">
    <source>
        <dbReference type="PROSITE" id="PS50850"/>
    </source>
</evidence>
<evidence type="ECO:0000313" key="12">
    <source>
        <dbReference type="Proteomes" id="UP000013525"/>
    </source>
</evidence>
<feature type="transmembrane region" description="Helical" evidence="9">
    <location>
        <begin position="273"/>
        <end position="293"/>
    </location>
</feature>
<evidence type="ECO:0000256" key="4">
    <source>
        <dbReference type="ARBA" id="ARBA00022475"/>
    </source>
</evidence>
<feature type="transmembrane region" description="Helical" evidence="9">
    <location>
        <begin position="343"/>
        <end position="368"/>
    </location>
</feature>
<feature type="transmembrane region" description="Helical" evidence="9">
    <location>
        <begin position="123"/>
        <end position="144"/>
    </location>
</feature>
<keyword evidence="5 9" id="KW-0812">Transmembrane</keyword>
<comment type="similarity">
    <text evidence="2">Belongs to the major facilitator superfamily. EmrB family.</text>
</comment>
<dbReference type="NCBIfam" id="TIGR00711">
    <property type="entry name" value="efflux_EmrB"/>
    <property type="match status" value="1"/>
</dbReference>
<reference evidence="11 12" key="1">
    <citation type="journal article" date="2013" name="Genome Announc.">
        <title>Draft Genome Sequence of Rhodococcus rhodnii Strain LMG5362, a Symbiont of Rhodnius prolixus (Hemiptera, Reduviidae, Triatominae), the Principle Vector of Trypanosoma cruzi.</title>
        <authorList>
            <person name="Pachebat J.A."/>
            <person name="van Keulen G."/>
            <person name="Whitten M.M."/>
            <person name="Girdwood S."/>
            <person name="Del Sol R."/>
            <person name="Dyson P.J."/>
            <person name="Facey P.D."/>
        </authorList>
    </citation>
    <scope>NUCLEOTIDE SEQUENCE [LARGE SCALE GENOMIC DNA]</scope>
    <source>
        <strain evidence="11 12">LMG 5362</strain>
    </source>
</reference>
<feature type="transmembrane region" description="Helical" evidence="9">
    <location>
        <begin position="84"/>
        <end position="111"/>
    </location>
</feature>
<dbReference type="PROSITE" id="PS50850">
    <property type="entry name" value="MFS"/>
    <property type="match status" value="1"/>
</dbReference>
<feature type="region of interest" description="Disordered" evidence="8">
    <location>
        <begin position="55"/>
        <end position="75"/>
    </location>
</feature>
<evidence type="ECO:0000256" key="3">
    <source>
        <dbReference type="ARBA" id="ARBA00022448"/>
    </source>
</evidence>
<sequence length="548" mass="56726">MTGTTSAGKQLATPTHAGIASSGLPVDPIRASTTPAVSPVVPTVSERCPVSEFDRQNSSAVAAEPEPNEHVSNDTGTAIPRRHLLLIGVLLVASFVVILNETVMSVAIPVLQNDLGVEPAVGQWLTTGFMLTMAIVIPTTGFLLKRIRTRTLFVAAMSLFSAGTLIAFLAPGFEILLFARVVQATGTAIMLPMLMTTIMTVVPPARRGAMMGNISIVIAVAPALGPTMSGFVLDHFGWRWIFGLVLPIALGALALGTRYVVPVGEISKVRIDLLSIPLAILGFGGLVYGLVSIGKAAGESAIPMWLPFAIGIAAMVAFVARQLRLQREDRALLDLRVFRQAQFSIAVVAMLLGFGTMMGTFIVVPYFAQSVLGLDPLQTGLITLPGGLLMGAAGPIIGRIYDARGPRVLVIPGSLLVAAGVGMLTTVDTSTGLGWLLAANTVLCLGLAATFTPLMTSGLGSIEPSLYSHGSAVVGTFQQVAGAAGTALFITIMTVVATAQPGGLSSPDAVVDGVRTVFLVAGGLAIALIAVCALVRRPATQSVSVPLH</sequence>
<feature type="transmembrane region" description="Helical" evidence="9">
    <location>
        <begin position="408"/>
        <end position="427"/>
    </location>
</feature>
<protein>
    <submittedName>
        <fullName evidence="11">Major facilitator superfamily multidrug</fullName>
    </submittedName>
</protein>
<feature type="transmembrane region" description="Helical" evidence="9">
    <location>
        <begin position="472"/>
        <end position="497"/>
    </location>
</feature>
<comment type="caution">
    <text evidence="11">The sequence shown here is derived from an EMBL/GenBank/DDBJ whole genome shotgun (WGS) entry which is preliminary data.</text>
</comment>
<dbReference type="PANTHER" id="PTHR42718">
    <property type="entry name" value="MAJOR FACILITATOR SUPERFAMILY MULTIDRUG TRANSPORTER MFSC"/>
    <property type="match status" value="1"/>
</dbReference>
<gene>
    <name evidence="11" type="ORF">Rrhod_2521</name>
</gene>
<feature type="transmembrane region" description="Helical" evidence="9">
    <location>
        <begin position="151"/>
        <end position="171"/>
    </location>
</feature>
<dbReference type="PRINTS" id="PR01036">
    <property type="entry name" value="TCRTETB"/>
</dbReference>
<dbReference type="InterPro" id="IPR036259">
    <property type="entry name" value="MFS_trans_sf"/>
</dbReference>
<dbReference type="eggNOG" id="COG2814">
    <property type="taxonomic scope" value="Bacteria"/>
</dbReference>
<feature type="domain" description="Major facilitator superfamily (MFS) profile" evidence="10">
    <location>
        <begin position="86"/>
        <end position="540"/>
    </location>
</feature>
<evidence type="ECO:0000256" key="7">
    <source>
        <dbReference type="ARBA" id="ARBA00023136"/>
    </source>
</evidence>
<evidence type="ECO:0000256" key="9">
    <source>
        <dbReference type="SAM" id="Phobius"/>
    </source>
</evidence>
<keyword evidence="6 9" id="KW-1133">Transmembrane helix</keyword>
<comment type="subcellular location">
    <subcellularLocation>
        <location evidence="1">Cell membrane</location>
        <topology evidence="1">Multi-pass membrane protein</topology>
    </subcellularLocation>
</comment>
<evidence type="ECO:0000256" key="8">
    <source>
        <dbReference type="SAM" id="MobiDB-lite"/>
    </source>
</evidence>
<feature type="transmembrane region" description="Helical" evidence="9">
    <location>
        <begin position="239"/>
        <end position="261"/>
    </location>
</feature>
<dbReference type="PANTHER" id="PTHR42718:SF9">
    <property type="entry name" value="MAJOR FACILITATOR SUPERFAMILY MULTIDRUG TRANSPORTER MFSC"/>
    <property type="match status" value="1"/>
</dbReference>
<evidence type="ECO:0000256" key="6">
    <source>
        <dbReference type="ARBA" id="ARBA00022989"/>
    </source>
</evidence>
<name>R7WLI8_9NOCA</name>
<accession>R7WLI8</accession>
<feature type="transmembrane region" description="Helical" evidence="9">
    <location>
        <begin position="305"/>
        <end position="323"/>
    </location>
</feature>
<dbReference type="EMBL" id="APMY01000075">
    <property type="protein sequence ID" value="EOM76155.1"/>
    <property type="molecule type" value="Genomic_DNA"/>
</dbReference>
<dbReference type="InterPro" id="IPR011701">
    <property type="entry name" value="MFS"/>
</dbReference>
<dbReference type="Gene3D" id="1.20.1720.10">
    <property type="entry name" value="Multidrug resistance protein D"/>
    <property type="match status" value="1"/>
</dbReference>
<dbReference type="InterPro" id="IPR020846">
    <property type="entry name" value="MFS_dom"/>
</dbReference>
<evidence type="ECO:0000256" key="1">
    <source>
        <dbReference type="ARBA" id="ARBA00004651"/>
    </source>
</evidence>
<dbReference type="Gene3D" id="1.20.1250.20">
    <property type="entry name" value="MFS general substrate transporter like domains"/>
    <property type="match status" value="1"/>
</dbReference>
<dbReference type="Pfam" id="PF07690">
    <property type="entry name" value="MFS_1"/>
    <property type="match status" value="1"/>
</dbReference>
<feature type="transmembrane region" description="Helical" evidence="9">
    <location>
        <begin position="380"/>
        <end position="401"/>
    </location>
</feature>
<dbReference type="CDD" id="cd17503">
    <property type="entry name" value="MFS_LmrB_MDR_like"/>
    <property type="match status" value="1"/>
</dbReference>
<dbReference type="PATRIC" id="fig|1273125.3.peg.2410"/>
<keyword evidence="12" id="KW-1185">Reference proteome</keyword>
<organism evidence="11 12">
    <name type="scientific">Rhodococcus rhodnii LMG 5362</name>
    <dbReference type="NCBI Taxonomy" id="1273125"/>
    <lineage>
        <taxon>Bacteria</taxon>
        <taxon>Bacillati</taxon>
        <taxon>Actinomycetota</taxon>
        <taxon>Actinomycetes</taxon>
        <taxon>Mycobacteriales</taxon>
        <taxon>Nocardiaceae</taxon>
        <taxon>Rhodococcus</taxon>
    </lineage>
</organism>
<dbReference type="InterPro" id="IPR004638">
    <property type="entry name" value="EmrB-like"/>
</dbReference>
<feature type="transmembrane region" description="Helical" evidence="9">
    <location>
        <begin position="214"/>
        <end position="233"/>
    </location>
</feature>
<dbReference type="GO" id="GO:0022857">
    <property type="term" value="F:transmembrane transporter activity"/>
    <property type="evidence" value="ECO:0007669"/>
    <property type="project" value="InterPro"/>
</dbReference>
<keyword evidence="4" id="KW-1003">Cell membrane</keyword>
<keyword evidence="7 9" id="KW-0472">Membrane</keyword>
<evidence type="ECO:0000313" key="11">
    <source>
        <dbReference type="EMBL" id="EOM76155.1"/>
    </source>
</evidence>
<keyword evidence="3" id="KW-0813">Transport</keyword>
<feature type="transmembrane region" description="Helical" evidence="9">
    <location>
        <begin position="517"/>
        <end position="535"/>
    </location>
</feature>
<proteinExistence type="inferred from homology"/>
<dbReference type="AlphaFoldDB" id="R7WLI8"/>
<evidence type="ECO:0000256" key="5">
    <source>
        <dbReference type="ARBA" id="ARBA00022692"/>
    </source>
</evidence>
<dbReference type="SUPFAM" id="SSF103473">
    <property type="entry name" value="MFS general substrate transporter"/>
    <property type="match status" value="1"/>
</dbReference>
<dbReference type="GO" id="GO:0005886">
    <property type="term" value="C:plasma membrane"/>
    <property type="evidence" value="ECO:0007669"/>
    <property type="project" value="UniProtKB-SubCell"/>
</dbReference>
<feature type="transmembrane region" description="Helical" evidence="9">
    <location>
        <begin position="177"/>
        <end position="202"/>
    </location>
</feature>
<evidence type="ECO:0000256" key="2">
    <source>
        <dbReference type="ARBA" id="ARBA00008537"/>
    </source>
</evidence>
<feature type="region of interest" description="Disordered" evidence="8">
    <location>
        <begin position="1"/>
        <end position="26"/>
    </location>
</feature>
<dbReference type="Proteomes" id="UP000013525">
    <property type="component" value="Unassembled WGS sequence"/>
</dbReference>